<keyword evidence="2" id="KW-1185">Reference proteome</keyword>
<proteinExistence type="predicted"/>
<feature type="non-terminal residue" evidence="1">
    <location>
        <position position="50"/>
    </location>
</feature>
<dbReference type="SUPFAM" id="SSF51092">
    <property type="entry name" value="Vitelline membrane outer protein-I (VMO-I)"/>
    <property type="match status" value="1"/>
</dbReference>
<dbReference type="InterPro" id="IPR005515">
    <property type="entry name" value="VOMI"/>
</dbReference>
<dbReference type="GO" id="GO:0005615">
    <property type="term" value="C:extracellular space"/>
    <property type="evidence" value="ECO:0007669"/>
    <property type="project" value="TreeGrafter"/>
</dbReference>
<organism evidence="1 2">
    <name type="scientific">Gymnorhina tibicen</name>
    <name type="common">Australian magpie</name>
    <name type="synonym">Cracticus tibicen</name>
    <dbReference type="NCBI Taxonomy" id="9132"/>
    <lineage>
        <taxon>Eukaryota</taxon>
        <taxon>Metazoa</taxon>
        <taxon>Chordata</taxon>
        <taxon>Craniata</taxon>
        <taxon>Vertebrata</taxon>
        <taxon>Euteleostomi</taxon>
        <taxon>Archelosauria</taxon>
        <taxon>Archosauria</taxon>
        <taxon>Dinosauria</taxon>
        <taxon>Saurischia</taxon>
        <taxon>Theropoda</taxon>
        <taxon>Coelurosauria</taxon>
        <taxon>Aves</taxon>
        <taxon>Neognathae</taxon>
        <taxon>Neoaves</taxon>
        <taxon>Telluraves</taxon>
        <taxon>Australaves</taxon>
        <taxon>Passeriformes</taxon>
        <taxon>Artamidae</taxon>
        <taxon>Gymnorhina</taxon>
    </lineage>
</organism>
<evidence type="ECO:0000313" key="1">
    <source>
        <dbReference type="EMBL" id="NXM44606.1"/>
    </source>
</evidence>
<gene>
    <name evidence="1" type="primary">Vmo1_2</name>
    <name evidence="1" type="ORF">GYMTIB_R15937</name>
</gene>
<dbReference type="Pfam" id="PF03762">
    <property type="entry name" value="VOMI"/>
    <property type="match status" value="1"/>
</dbReference>
<dbReference type="EMBL" id="VXAZ01005331">
    <property type="protein sequence ID" value="NXM44606.1"/>
    <property type="molecule type" value="Genomic_DNA"/>
</dbReference>
<dbReference type="AlphaFoldDB" id="A0A7L1B1H9"/>
<dbReference type="Gene3D" id="2.100.10.20">
    <property type="entry name" value="Vitelline membrane outer layer protein I (VOMI)"/>
    <property type="match status" value="1"/>
</dbReference>
<accession>A0A7L1B1H9</accession>
<feature type="non-terminal residue" evidence="1">
    <location>
        <position position="1"/>
    </location>
</feature>
<protein>
    <submittedName>
        <fullName evidence="1">VMO1 protein</fullName>
    </submittedName>
</protein>
<dbReference type="Proteomes" id="UP000579941">
    <property type="component" value="Unassembled WGS sequence"/>
</dbReference>
<dbReference type="PANTHER" id="PTHR18841">
    <property type="entry name" value="VITELLINE MEMBRANE OUTER LAYER PROTEIN I-RELATED"/>
    <property type="match status" value="1"/>
</dbReference>
<dbReference type="InterPro" id="IPR036706">
    <property type="entry name" value="VOMI_sf"/>
</dbReference>
<dbReference type="PANTHER" id="PTHR18841:SF0">
    <property type="entry name" value="VITELLINE MEMBRANE OUTER LAYER 1 HOMOLOG A-RELATED"/>
    <property type="match status" value="1"/>
</dbReference>
<sequence>VTNGSKGTWGDWSPSCPRSWGVCGIHTRLQPPQGVGDDTALNDVKLYCCP</sequence>
<name>A0A7L1B1H9_GYMTI</name>
<comment type="caution">
    <text evidence="1">The sequence shown here is derived from an EMBL/GenBank/DDBJ whole genome shotgun (WGS) entry which is preliminary data.</text>
</comment>
<reference evidence="1 2" key="1">
    <citation type="submission" date="2019-09" db="EMBL/GenBank/DDBJ databases">
        <title>Bird 10,000 Genomes (B10K) Project - Family phase.</title>
        <authorList>
            <person name="Zhang G."/>
        </authorList>
    </citation>
    <scope>NUCLEOTIDE SEQUENCE [LARGE SCALE GENOMIC DNA]</scope>
    <source>
        <strain evidence="1">B10K-DU-002-05</strain>
        <tissue evidence="1">Muscle</tissue>
    </source>
</reference>
<evidence type="ECO:0000313" key="2">
    <source>
        <dbReference type="Proteomes" id="UP000579941"/>
    </source>
</evidence>